<accession>A0A8S5T5U0</accession>
<evidence type="ECO:0000313" key="1">
    <source>
        <dbReference type="EMBL" id="DAF58138.1"/>
    </source>
</evidence>
<name>A0A8S5T5U0_9CAUD</name>
<dbReference type="EMBL" id="BK032746">
    <property type="protein sequence ID" value="DAF58138.1"/>
    <property type="molecule type" value="Genomic_DNA"/>
</dbReference>
<reference evidence="1" key="1">
    <citation type="journal article" date="2021" name="Proc. Natl. Acad. Sci. U.S.A.">
        <title>A Catalog of Tens of Thousands of Viruses from Human Metagenomes Reveals Hidden Associations with Chronic Diseases.</title>
        <authorList>
            <person name="Tisza M.J."/>
            <person name="Buck C.B."/>
        </authorList>
    </citation>
    <scope>NUCLEOTIDE SEQUENCE</scope>
    <source>
        <strain evidence="1">CtyaR3</strain>
    </source>
</reference>
<protein>
    <submittedName>
        <fullName evidence="1">Uncharacterized protein</fullName>
    </submittedName>
</protein>
<organism evidence="1">
    <name type="scientific">Caudovirales sp. ctyaR3</name>
    <dbReference type="NCBI Taxonomy" id="2827640"/>
    <lineage>
        <taxon>Viruses</taxon>
        <taxon>Duplodnaviria</taxon>
        <taxon>Heunggongvirae</taxon>
        <taxon>Uroviricota</taxon>
        <taxon>Caudoviricetes</taxon>
    </lineage>
</organism>
<sequence length="95" mass="10953">MDLEKFYFTYGSDDVQPYCGGWTVVWAPNYHMACQAFRAVHPDRIPNVLNCASVYSAKEFEKTKMFGSEGNFGRRCREIITLNIAVNKTEKEVIF</sequence>
<proteinExistence type="predicted"/>